<evidence type="ECO:0000313" key="2">
    <source>
        <dbReference type="Proteomes" id="UP000304953"/>
    </source>
</evidence>
<name>A0AC61RZG0_9FIRM</name>
<proteinExistence type="predicted"/>
<keyword evidence="2" id="KW-1185">Reference proteome</keyword>
<reference evidence="1" key="1">
    <citation type="submission" date="2019-04" db="EMBL/GenBank/DDBJ databases">
        <title>Microbes associate with the intestines of laboratory mice.</title>
        <authorList>
            <person name="Navarre W."/>
            <person name="Wong E."/>
            <person name="Huang K."/>
            <person name="Tropini C."/>
            <person name="Ng K."/>
            <person name="Yu B."/>
        </authorList>
    </citation>
    <scope>NUCLEOTIDE SEQUENCE</scope>
    <source>
        <strain evidence="1">NM01_1-7b</strain>
    </source>
</reference>
<dbReference type="Proteomes" id="UP000304953">
    <property type="component" value="Unassembled WGS sequence"/>
</dbReference>
<dbReference type="EMBL" id="SRYA01000008">
    <property type="protein sequence ID" value="TGY97392.1"/>
    <property type="molecule type" value="Genomic_DNA"/>
</dbReference>
<evidence type="ECO:0000313" key="1">
    <source>
        <dbReference type="EMBL" id="TGY97392.1"/>
    </source>
</evidence>
<sequence>MKLSDAQKKKLNAEIKAFYLDERGEEIGMIEQMQLLELFEQRLAPIIYNKALDDAKQWFSQMMENMDSDYYVLYKNET</sequence>
<comment type="caution">
    <text evidence="1">The sequence shown here is derived from an EMBL/GenBank/DDBJ whole genome shotgun (WGS) entry which is preliminary data.</text>
</comment>
<gene>
    <name evidence="1" type="ORF">E5329_05305</name>
</gene>
<accession>A0AC61RZG0</accession>
<organism evidence="1 2">
    <name type="scientific">Petralouisia muris</name>
    <dbReference type="NCBI Taxonomy" id="3032872"/>
    <lineage>
        <taxon>Bacteria</taxon>
        <taxon>Bacillati</taxon>
        <taxon>Bacillota</taxon>
        <taxon>Clostridia</taxon>
        <taxon>Lachnospirales</taxon>
        <taxon>Lachnospiraceae</taxon>
        <taxon>Petralouisia</taxon>
    </lineage>
</organism>
<protein>
    <submittedName>
        <fullName evidence="1">DUF2164 family protein</fullName>
    </submittedName>
</protein>